<accession>A0A0A2Y7G8</accession>
<evidence type="ECO:0000256" key="4">
    <source>
        <dbReference type="ARBA" id="ARBA00022692"/>
    </source>
</evidence>
<dbReference type="Pfam" id="PF00884">
    <property type="entry name" value="Sulfatase"/>
    <property type="match status" value="1"/>
</dbReference>
<dbReference type="GO" id="GO:0016776">
    <property type="term" value="F:phosphotransferase activity, phosphate group as acceptor"/>
    <property type="evidence" value="ECO:0007669"/>
    <property type="project" value="TreeGrafter"/>
</dbReference>
<dbReference type="AlphaFoldDB" id="A0A0A2Y7G8"/>
<keyword evidence="3" id="KW-0808">Transferase</keyword>
<dbReference type="EMBL" id="JPXS01000014">
    <property type="protein sequence ID" value="KGQ33369.1"/>
    <property type="molecule type" value="Genomic_DNA"/>
</dbReference>
<organism evidence="10 11">
    <name type="scientific">Gallibacterium anatis</name>
    <dbReference type="NCBI Taxonomy" id="750"/>
    <lineage>
        <taxon>Bacteria</taxon>
        <taxon>Pseudomonadati</taxon>
        <taxon>Pseudomonadota</taxon>
        <taxon>Gammaproteobacteria</taxon>
        <taxon>Pasteurellales</taxon>
        <taxon>Pasteurellaceae</taxon>
        <taxon>Gallibacterium</taxon>
    </lineage>
</organism>
<evidence type="ECO:0000256" key="6">
    <source>
        <dbReference type="ARBA" id="ARBA00023136"/>
    </source>
</evidence>
<evidence type="ECO:0000313" key="11">
    <source>
        <dbReference type="Proteomes" id="UP000030526"/>
    </source>
</evidence>
<dbReference type="InterPro" id="IPR058130">
    <property type="entry name" value="PEA_transf_C"/>
</dbReference>
<feature type="transmembrane region" description="Helical" evidence="8">
    <location>
        <begin position="63"/>
        <end position="84"/>
    </location>
</feature>
<protein>
    <submittedName>
        <fullName evidence="10">Membrane protein</fullName>
    </submittedName>
</protein>
<dbReference type="PANTHER" id="PTHR30443">
    <property type="entry name" value="INNER MEMBRANE PROTEIN"/>
    <property type="match status" value="1"/>
</dbReference>
<comment type="subcellular location">
    <subcellularLocation>
        <location evidence="1">Cell membrane</location>
        <topology evidence="1">Multi-pass membrane protein</topology>
    </subcellularLocation>
</comment>
<keyword evidence="6 8" id="KW-0472">Membrane</keyword>
<dbReference type="InterPro" id="IPR040423">
    <property type="entry name" value="PEA_transferase"/>
</dbReference>
<dbReference type="InterPro" id="IPR017850">
    <property type="entry name" value="Alkaline_phosphatase_core_sf"/>
</dbReference>
<proteinExistence type="inferred from homology"/>
<dbReference type="Proteomes" id="UP000030526">
    <property type="component" value="Unassembled WGS sequence"/>
</dbReference>
<dbReference type="GO" id="GO:0009244">
    <property type="term" value="P:lipopolysaccharide core region biosynthetic process"/>
    <property type="evidence" value="ECO:0007669"/>
    <property type="project" value="TreeGrafter"/>
</dbReference>
<evidence type="ECO:0000256" key="7">
    <source>
        <dbReference type="ARBA" id="ARBA00038481"/>
    </source>
</evidence>
<feature type="domain" description="Sulfatase N-terminal" evidence="9">
    <location>
        <begin position="199"/>
        <end position="472"/>
    </location>
</feature>
<evidence type="ECO:0000313" key="10">
    <source>
        <dbReference type="EMBL" id="KGQ33369.1"/>
    </source>
</evidence>
<keyword evidence="4 8" id="KW-0812">Transmembrane</keyword>
<name>A0A0A2Y7G8_9PAST</name>
<comment type="similarity">
    <text evidence="7">Belongs to the phosphoethanolamine transferase family.</text>
</comment>
<evidence type="ECO:0000256" key="1">
    <source>
        <dbReference type="ARBA" id="ARBA00004651"/>
    </source>
</evidence>
<evidence type="ECO:0000256" key="3">
    <source>
        <dbReference type="ARBA" id="ARBA00022679"/>
    </source>
</evidence>
<keyword evidence="2" id="KW-1003">Cell membrane</keyword>
<evidence type="ECO:0000259" key="9">
    <source>
        <dbReference type="Pfam" id="PF00884"/>
    </source>
</evidence>
<feature type="transmembrane region" description="Helical" evidence="8">
    <location>
        <begin position="16"/>
        <end position="34"/>
    </location>
</feature>
<dbReference type="PANTHER" id="PTHR30443:SF4">
    <property type="entry name" value="PHOSPHOETHANOLAMINE TRANSFERASE OPGE-RELATED"/>
    <property type="match status" value="1"/>
</dbReference>
<dbReference type="SUPFAM" id="SSF53649">
    <property type="entry name" value="Alkaline phosphatase-like"/>
    <property type="match status" value="1"/>
</dbReference>
<feature type="transmembrane region" description="Helical" evidence="8">
    <location>
        <begin position="112"/>
        <end position="132"/>
    </location>
</feature>
<evidence type="ECO:0000256" key="5">
    <source>
        <dbReference type="ARBA" id="ARBA00022989"/>
    </source>
</evidence>
<dbReference type="InterPro" id="IPR000917">
    <property type="entry name" value="Sulfatase_N"/>
</dbReference>
<comment type="caution">
    <text evidence="10">The sequence shown here is derived from an EMBL/GenBank/DDBJ whole genome shotgun (WGS) entry which is preliminary data.</text>
</comment>
<evidence type="ECO:0000256" key="8">
    <source>
        <dbReference type="SAM" id="Phobius"/>
    </source>
</evidence>
<dbReference type="CDD" id="cd16017">
    <property type="entry name" value="LptA"/>
    <property type="match status" value="1"/>
</dbReference>
<keyword evidence="5 8" id="KW-1133">Transmembrane helix</keyword>
<dbReference type="GO" id="GO:0005886">
    <property type="term" value="C:plasma membrane"/>
    <property type="evidence" value="ECO:0007669"/>
    <property type="project" value="UniProtKB-SubCell"/>
</dbReference>
<feature type="transmembrane region" description="Helical" evidence="8">
    <location>
        <begin position="144"/>
        <end position="163"/>
    </location>
</feature>
<dbReference type="RefSeq" id="WP_039083535.1">
    <property type="nucleotide sequence ID" value="NZ_JPXS01000014.1"/>
</dbReference>
<reference evidence="10 11" key="1">
    <citation type="submission" date="2014-08" db="EMBL/GenBank/DDBJ databases">
        <title>Chaperone-usher fimbriae in a diverse selection of Gallibacterium genomes.</title>
        <authorList>
            <person name="Kudirkiene E."/>
            <person name="Bager R.J."/>
            <person name="Johnson T.J."/>
            <person name="Bojesen A.M."/>
        </authorList>
    </citation>
    <scope>NUCLEOTIDE SEQUENCE [LARGE SCALE GENOMIC DNA]</scope>
    <source>
        <strain evidence="10 11">20558/3kl.</strain>
    </source>
</reference>
<sequence length="514" mass="58830">MKKLTNAFAKRQPKQFFAAIIALVSLYFSSLFMLNGSGKQIEIQDVLLLSALILIFNASRKAFYAVIIPIAVAYTLYAPVGMMFGEPNYQYLASVLATNLAEGSEFLQQIPLQYYLMAIAIVPLLLLFRYLSQRFQLKFYKNKTLLCFILFFALVNQSPFSFFHQFFAAAAQVKDELVRLNQFQLESRWGASQFNGKYKNYVLVIGESVRRDYMHAYGYPIENTPFMESTNGIVVEGLESAGSNTIASLRLMLTKPDKQRWAPDYSLNLIDLIKSAGVKTYWLSNQGFFGQFDTPITAIADLNDEHYFIAKNDSISNDSSDLQLIEPFKQILQQPSDKAKFIVVHLYGSHPKACDRIKDYQNISPVKDKKYQYLSCYVSSIRKTDQVLQQLYQALQQQYQQQQQSFAMIYFADHGLAHKTINNEILFFNNAGSPLHHDVPLFMTASDSQQHQQCSSFKSGLNFTEAVANWMEIKNQQVSTQFNLFDCKNDSDDYGLKQRLPKTKLDPAIDIRNK</sequence>
<dbReference type="Gene3D" id="3.40.720.10">
    <property type="entry name" value="Alkaline Phosphatase, subunit A"/>
    <property type="match status" value="1"/>
</dbReference>
<gene>
    <name evidence="10" type="ORF">JP32_02610</name>
</gene>
<evidence type="ECO:0000256" key="2">
    <source>
        <dbReference type="ARBA" id="ARBA00022475"/>
    </source>
</evidence>